<gene>
    <name evidence="8" type="ORF">PROAA_280034</name>
</gene>
<accession>A0A1A8XUY8</accession>
<name>A0A1A8XUY8_9RHOO</name>
<keyword evidence="3" id="KW-1134">Transmembrane beta strand</keyword>
<reference evidence="8 9" key="1">
    <citation type="submission" date="2016-06" db="EMBL/GenBank/DDBJ databases">
        <authorList>
            <person name="Kjaerup R.B."/>
            <person name="Dalgaard T.S."/>
            <person name="Juul-Madsen H.R."/>
        </authorList>
    </citation>
    <scope>NUCLEOTIDE SEQUENCE [LARGE SCALE GENOMIC DNA]</scope>
    <source>
        <strain evidence="8">2</strain>
    </source>
</reference>
<evidence type="ECO:0000256" key="5">
    <source>
        <dbReference type="ARBA" id="ARBA00022729"/>
    </source>
</evidence>
<proteinExistence type="inferred from homology"/>
<keyword evidence="6" id="KW-0472">Membrane</keyword>
<keyword evidence="4" id="KW-0812">Transmembrane</keyword>
<dbReference type="RefSeq" id="WP_186411272.1">
    <property type="nucleotide sequence ID" value="NZ_FLQY01000201.1"/>
</dbReference>
<dbReference type="GO" id="GO:0009279">
    <property type="term" value="C:cell outer membrane"/>
    <property type="evidence" value="ECO:0007669"/>
    <property type="project" value="UniProtKB-SubCell"/>
</dbReference>
<evidence type="ECO:0000256" key="6">
    <source>
        <dbReference type="ARBA" id="ARBA00023136"/>
    </source>
</evidence>
<evidence type="ECO:0000256" key="1">
    <source>
        <dbReference type="ARBA" id="ARBA00004571"/>
    </source>
</evidence>
<dbReference type="InterPro" id="IPR005017">
    <property type="entry name" value="OMPP1/FadL/TodX"/>
</dbReference>
<dbReference type="Gene3D" id="2.40.160.60">
    <property type="entry name" value="Outer membrane protein transport protein (OMPP1/FadL/TodX)"/>
    <property type="match status" value="1"/>
</dbReference>
<evidence type="ECO:0000256" key="2">
    <source>
        <dbReference type="ARBA" id="ARBA00008163"/>
    </source>
</evidence>
<organism evidence="8 9">
    <name type="scientific">Candidatus Propionivibrio aalborgensis</name>
    <dbReference type="NCBI Taxonomy" id="1860101"/>
    <lineage>
        <taxon>Bacteria</taxon>
        <taxon>Pseudomonadati</taxon>
        <taxon>Pseudomonadota</taxon>
        <taxon>Betaproteobacteria</taxon>
        <taxon>Rhodocyclales</taxon>
        <taxon>Rhodocyclaceae</taxon>
        <taxon>Propionivibrio</taxon>
    </lineage>
</organism>
<protein>
    <submittedName>
        <fullName evidence="8">Membrane protein involved in aromatic hydrocarbon degradation</fullName>
    </submittedName>
</protein>
<comment type="similarity">
    <text evidence="2">Belongs to the OmpP1/FadL family.</text>
</comment>
<evidence type="ECO:0000256" key="7">
    <source>
        <dbReference type="ARBA" id="ARBA00023237"/>
    </source>
</evidence>
<dbReference type="SUPFAM" id="SSF56935">
    <property type="entry name" value="Porins"/>
    <property type="match status" value="1"/>
</dbReference>
<dbReference type="Pfam" id="PF03349">
    <property type="entry name" value="Toluene_X"/>
    <property type="match status" value="1"/>
</dbReference>
<keyword evidence="9" id="KW-1185">Reference proteome</keyword>
<keyword evidence="7" id="KW-0998">Cell outer membrane</keyword>
<dbReference type="Proteomes" id="UP000199600">
    <property type="component" value="Unassembled WGS sequence"/>
</dbReference>
<evidence type="ECO:0000256" key="4">
    <source>
        <dbReference type="ARBA" id="ARBA00022692"/>
    </source>
</evidence>
<dbReference type="PANTHER" id="PTHR35093:SF8">
    <property type="entry name" value="OUTER MEMBRANE PROTEIN NMB0088-RELATED"/>
    <property type="match status" value="1"/>
</dbReference>
<dbReference type="AlphaFoldDB" id="A0A1A8XUY8"/>
<keyword evidence="5" id="KW-0732">Signal</keyword>
<sequence>MTTIFRKTIIALAVSWPLASQAGGLYLYELGTSDLGFAAAGTAARAEDASTVYANPAGMTRLPGNQLTVGVQALYGNAEYKLNPSSRLEGSNPGNVVGWLPGGSLFYSHSIDERLKLGVGVYSNYGLGEDFGSSWAGRNVVDETALIAATIQPTIAYRVNEKWSLGAGLQANYGYMMLQRVQAVGVGAGTKRKQTDSDWAYSGRFGVLYEPSKSTRIGLVYNSQADLNFNVDTAVTVTHPISNVTRTHRLPFGADTYMPQQIMGSVYQRLSDRWAMMGNIGWQDWSKFGDNTVTVGGATVPNTIGFQDTWHIAYGMQYTLNEQTRINTGIAYDTSMYKKQHNTSFLIPNADTWRFGAGVQHALSAKSDIGFAAEYVTSGSSSDPSTVIGGKYDNPYIIFMSANYTYRF</sequence>
<comment type="subcellular location">
    <subcellularLocation>
        <location evidence="1">Cell outer membrane</location>
        <topology evidence="1">Multi-pass membrane protein</topology>
    </subcellularLocation>
</comment>
<dbReference type="EMBL" id="FLQY01000201">
    <property type="protein sequence ID" value="SBT08546.1"/>
    <property type="molecule type" value="Genomic_DNA"/>
</dbReference>
<evidence type="ECO:0000313" key="9">
    <source>
        <dbReference type="Proteomes" id="UP000199600"/>
    </source>
</evidence>
<evidence type="ECO:0000256" key="3">
    <source>
        <dbReference type="ARBA" id="ARBA00022452"/>
    </source>
</evidence>
<dbReference type="GO" id="GO:0015483">
    <property type="term" value="F:long-chain fatty acid transporting porin activity"/>
    <property type="evidence" value="ECO:0007669"/>
    <property type="project" value="TreeGrafter"/>
</dbReference>
<dbReference type="PANTHER" id="PTHR35093">
    <property type="entry name" value="OUTER MEMBRANE PROTEIN NMB0088-RELATED"/>
    <property type="match status" value="1"/>
</dbReference>
<evidence type="ECO:0000313" key="8">
    <source>
        <dbReference type="EMBL" id="SBT08546.1"/>
    </source>
</evidence>